<accession>A0ACA9Q7L2</accession>
<reference evidence="1" key="1">
    <citation type="submission" date="2021-06" db="EMBL/GenBank/DDBJ databases">
        <authorList>
            <person name="Kallberg Y."/>
            <person name="Tangrot J."/>
            <person name="Rosling A."/>
        </authorList>
    </citation>
    <scope>NUCLEOTIDE SEQUENCE</scope>
    <source>
        <strain evidence="1">28 12/20/2015</strain>
    </source>
</reference>
<sequence>TALTLNLVLNIRKFTSLVISIWLFNNKLHYGIVIGGLLVFVGTLLYSIGANKPKEPKINEHSEKMFKDSDKDIWNARTIERLAELTTKSSSTGRNSINSTPVKRESPNIISKNIGKKYKASSLPASPNKINALQRRVLEQSKVNTLNSASSNGGLLTKDRKTNYFAKKNNTVSSTTLFDFFGRPTESNGSPNIRKGTLKEKLENEAINITSKYWNSSEATITLKLENADSNSQSDSNVLCDNDNGNNIFDNDTQYKDETPGKDESTRSFVRSKKECPWYKKLQDTNITVDAFKYGNIPNLTGNLVIQQLRVNPQYVRKLPMNEEVAIDKTNTT</sequence>
<organism evidence="1 2">
    <name type="scientific">Cetraspora pellucida</name>
    <dbReference type="NCBI Taxonomy" id="1433469"/>
    <lineage>
        <taxon>Eukaryota</taxon>
        <taxon>Fungi</taxon>
        <taxon>Fungi incertae sedis</taxon>
        <taxon>Mucoromycota</taxon>
        <taxon>Glomeromycotina</taxon>
        <taxon>Glomeromycetes</taxon>
        <taxon>Diversisporales</taxon>
        <taxon>Gigasporaceae</taxon>
        <taxon>Cetraspora</taxon>
    </lineage>
</organism>
<comment type="caution">
    <text evidence="1">The sequence shown here is derived from an EMBL/GenBank/DDBJ whole genome shotgun (WGS) entry which is preliminary data.</text>
</comment>
<dbReference type="Proteomes" id="UP000789366">
    <property type="component" value="Unassembled WGS sequence"/>
</dbReference>
<protein>
    <submittedName>
        <fullName evidence="1">17395_t:CDS:1</fullName>
    </submittedName>
</protein>
<proteinExistence type="predicted"/>
<dbReference type="EMBL" id="CAJVPW010035796">
    <property type="protein sequence ID" value="CAG8736396.1"/>
    <property type="molecule type" value="Genomic_DNA"/>
</dbReference>
<feature type="non-terminal residue" evidence="1">
    <location>
        <position position="1"/>
    </location>
</feature>
<keyword evidence="2" id="KW-1185">Reference proteome</keyword>
<evidence type="ECO:0000313" key="1">
    <source>
        <dbReference type="EMBL" id="CAG8736396.1"/>
    </source>
</evidence>
<gene>
    <name evidence="1" type="ORF">SPELUC_LOCUS13471</name>
</gene>
<evidence type="ECO:0000313" key="2">
    <source>
        <dbReference type="Proteomes" id="UP000789366"/>
    </source>
</evidence>
<name>A0ACA9Q7L2_9GLOM</name>
<feature type="non-terminal residue" evidence="1">
    <location>
        <position position="333"/>
    </location>
</feature>